<dbReference type="AlphaFoldDB" id="A0A1B7LKL2"/>
<sequence length="251" mass="27456">MFVNVSLHDVTPAYEAEIKCLFDLIRGAGVTRGSMLVVPDFHGRAPLEADAAFAGWLRARAADGWEVVLHGLTHTEAPDCIDRGTCGQKLISRYYTNGEGEFYRLSGLAARTRIESGLAVLTACRLAPAGFVAPAWLLGGRARAVLDEFNFSFTTTLTGIHDLKSGVYHAAPALCFSSRSSWRAALSRQVVPVLAAFWSRRLMVRLVLHPADARQSAILNLAARLLRGMLACRRQVTIGEYLERAKTGREV</sequence>
<gene>
    <name evidence="1" type="ORF">A6M21_02175</name>
</gene>
<accession>A0A1B7LKL2</accession>
<dbReference type="InterPro" id="IPR011330">
    <property type="entry name" value="Glyco_hydro/deAcase_b/a-brl"/>
</dbReference>
<dbReference type="Pfam" id="PF10096">
    <property type="entry name" value="DUF2334"/>
    <property type="match status" value="1"/>
</dbReference>
<organism evidence="1 2">
    <name type="scientific">Desulfotomaculum copahuensis</name>
    <dbReference type="NCBI Taxonomy" id="1838280"/>
    <lineage>
        <taxon>Bacteria</taxon>
        <taxon>Bacillati</taxon>
        <taxon>Bacillota</taxon>
        <taxon>Clostridia</taxon>
        <taxon>Eubacteriales</taxon>
        <taxon>Desulfotomaculaceae</taxon>
        <taxon>Desulfotomaculum</taxon>
    </lineage>
</organism>
<proteinExistence type="predicted"/>
<dbReference type="STRING" id="1838280.A6M21_02175"/>
<keyword evidence="2" id="KW-1185">Reference proteome</keyword>
<dbReference type="EMBL" id="LYVF01000002">
    <property type="protein sequence ID" value="OAT87114.1"/>
    <property type="molecule type" value="Genomic_DNA"/>
</dbReference>
<dbReference type="Gene3D" id="3.20.20.370">
    <property type="entry name" value="Glycoside hydrolase/deacetylase"/>
    <property type="match status" value="1"/>
</dbReference>
<comment type="caution">
    <text evidence="1">The sequence shown here is derived from an EMBL/GenBank/DDBJ whole genome shotgun (WGS) entry which is preliminary data.</text>
</comment>
<dbReference type="RefSeq" id="WP_066665885.1">
    <property type="nucleotide sequence ID" value="NZ_LYVF01000002.1"/>
</dbReference>
<evidence type="ECO:0008006" key="3">
    <source>
        <dbReference type="Google" id="ProtNLM"/>
    </source>
</evidence>
<dbReference type="Proteomes" id="UP000078532">
    <property type="component" value="Unassembled WGS sequence"/>
</dbReference>
<dbReference type="SUPFAM" id="SSF88713">
    <property type="entry name" value="Glycoside hydrolase/deacetylase"/>
    <property type="match status" value="1"/>
</dbReference>
<evidence type="ECO:0000313" key="2">
    <source>
        <dbReference type="Proteomes" id="UP000078532"/>
    </source>
</evidence>
<reference evidence="1 2" key="1">
    <citation type="submission" date="2016-04" db="EMBL/GenBank/DDBJ databases">
        <authorList>
            <person name="Evans L.H."/>
            <person name="Alamgir A."/>
            <person name="Owens N."/>
            <person name="Weber N.D."/>
            <person name="Virtaneva K."/>
            <person name="Barbian K."/>
            <person name="Babar A."/>
            <person name="Rosenke K."/>
        </authorList>
    </citation>
    <scope>NUCLEOTIDE SEQUENCE [LARGE SCALE GENOMIC DNA]</scope>
    <source>
        <strain evidence="1 2">LMa1</strain>
    </source>
</reference>
<name>A0A1B7LKL2_9FIRM</name>
<dbReference type="CDD" id="cd11374">
    <property type="entry name" value="CE4_u10"/>
    <property type="match status" value="1"/>
</dbReference>
<dbReference type="InterPro" id="IPR018763">
    <property type="entry name" value="DUF2334"/>
</dbReference>
<dbReference type="OrthoDB" id="9792651at2"/>
<protein>
    <recommendedName>
        <fullName evidence="3">DUF2334 domain-containing protein</fullName>
    </recommendedName>
</protein>
<dbReference type="GO" id="GO:0005975">
    <property type="term" value="P:carbohydrate metabolic process"/>
    <property type="evidence" value="ECO:0007669"/>
    <property type="project" value="InterPro"/>
</dbReference>
<evidence type="ECO:0000313" key="1">
    <source>
        <dbReference type="EMBL" id="OAT87114.1"/>
    </source>
</evidence>